<dbReference type="Proteomes" id="UP001190700">
    <property type="component" value="Unassembled WGS sequence"/>
</dbReference>
<evidence type="ECO:0000313" key="2">
    <source>
        <dbReference type="Proteomes" id="UP001190700"/>
    </source>
</evidence>
<comment type="caution">
    <text evidence="1">The sequence shown here is derived from an EMBL/GenBank/DDBJ whole genome shotgun (WGS) entry which is preliminary data.</text>
</comment>
<protein>
    <submittedName>
        <fullName evidence="1">Uncharacterized protein</fullName>
    </submittedName>
</protein>
<dbReference type="AlphaFoldDB" id="A0AAE0C7U5"/>
<gene>
    <name evidence="1" type="ORF">CYMTET_41249</name>
</gene>
<proteinExistence type="predicted"/>
<keyword evidence="2" id="KW-1185">Reference proteome</keyword>
<accession>A0AAE0C7U5</accession>
<reference evidence="1 2" key="1">
    <citation type="journal article" date="2015" name="Genome Biol. Evol.">
        <title>Comparative Genomics of a Bacterivorous Green Alga Reveals Evolutionary Causalities and Consequences of Phago-Mixotrophic Mode of Nutrition.</title>
        <authorList>
            <person name="Burns J.A."/>
            <person name="Paasch A."/>
            <person name="Narechania A."/>
            <person name="Kim E."/>
        </authorList>
    </citation>
    <scope>NUCLEOTIDE SEQUENCE [LARGE SCALE GENOMIC DNA]</scope>
    <source>
        <strain evidence="1 2">PLY_AMNH</strain>
    </source>
</reference>
<evidence type="ECO:0000313" key="1">
    <source>
        <dbReference type="EMBL" id="KAK3249304.1"/>
    </source>
</evidence>
<sequence>MKVYQHSYSHIPSVQERCLVCANDHDGSHTTEDGDKTVCPRCGVVGTQLVFGEEYNTPRLDGRFEDTSTEIKLVAHRNANKRSRLNVQQNVMRAEDSNSYVLNGVLHFFGEAFDRLYSNAYKTHYIIYHNGKKNSDSSLLDQELGIQHFWKVLLFVDHTSNVAYRDSKNTNSIDDIAKEKFLRLVPVNNGRLCINQGACDIFQTFARFKLCALIGDMGGVFGGSNGTELEMAHIARLPLLMCVKNDCPLANLGIVHFVVEKCEAEWCSVRETLLQEYAATDRTAKCFKRITGHVKESGSYKYSAEDDYAGDARVHFKRLEIGKKTWINVLNTHLRARNPKAYKDLTAFVIAAYGEQISRKKWKKAAKIFGGLFAVLEQHL</sequence>
<dbReference type="EMBL" id="LGRX02027467">
    <property type="protein sequence ID" value="KAK3249304.1"/>
    <property type="molecule type" value="Genomic_DNA"/>
</dbReference>
<organism evidence="1 2">
    <name type="scientific">Cymbomonas tetramitiformis</name>
    <dbReference type="NCBI Taxonomy" id="36881"/>
    <lineage>
        <taxon>Eukaryota</taxon>
        <taxon>Viridiplantae</taxon>
        <taxon>Chlorophyta</taxon>
        <taxon>Pyramimonadophyceae</taxon>
        <taxon>Pyramimonadales</taxon>
        <taxon>Pyramimonadaceae</taxon>
        <taxon>Cymbomonas</taxon>
    </lineage>
</organism>
<name>A0AAE0C7U5_9CHLO</name>